<protein>
    <submittedName>
        <fullName evidence="2">Predicted nucleic-acid-binding protein, contains PIN domain</fullName>
    </submittedName>
</protein>
<dbReference type="Gene3D" id="3.40.50.1010">
    <property type="entry name" value="5'-nuclease"/>
    <property type="match status" value="1"/>
</dbReference>
<dbReference type="OrthoDB" id="3175275at2"/>
<dbReference type="AlphaFoldDB" id="A0A1I5UCC1"/>
<feature type="domain" description="PIN" evidence="1">
    <location>
        <begin position="5"/>
        <end position="116"/>
    </location>
</feature>
<dbReference type="Pfam" id="PF01850">
    <property type="entry name" value="PIN"/>
    <property type="match status" value="1"/>
</dbReference>
<dbReference type="PANTHER" id="PTHR39664:SF2">
    <property type="entry name" value="NUCLEIC ACID-BINDING PROTEIN, CONTAINING PIN DOMAIN-RELATED"/>
    <property type="match status" value="1"/>
</dbReference>
<proteinExistence type="predicted"/>
<evidence type="ECO:0000313" key="3">
    <source>
        <dbReference type="Proteomes" id="UP000199586"/>
    </source>
</evidence>
<dbReference type="InterPro" id="IPR002716">
    <property type="entry name" value="PIN_dom"/>
</dbReference>
<evidence type="ECO:0000259" key="1">
    <source>
        <dbReference type="Pfam" id="PF01850"/>
    </source>
</evidence>
<dbReference type="CDD" id="cd18683">
    <property type="entry name" value="PIN_VapC-like"/>
    <property type="match status" value="1"/>
</dbReference>
<name>A0A1I5UCC1_9SPHN</name>
<dbReference type="PANTHER" id="PTHR39664">
    <property type="match status" value="1"/>
</dbReference>
<keyword evidence="3" id="KW-1185">Reference proteome</keyword>
<dbReference type="EMBL" id="FOXP01000011">
    <property type="protein sequence ID" value="SFP92963.1"/>
    <property type="molecule type" value="Genomic_DNA"/>
</dbReference>
<organism evidence="2 3">
    <name type="scientific">Sphingomonas rubra</name>
    <dbReference type="NCBI Taxonomy" id="634430"/>
    <lineage>
        <taxon>Bacteria</taxon>
        <taxon>Pseudomonadati</taxon>
        <taxon>Pseudomonadota</taxon>
        <taxon>Alphaproteobacteria</taxon>
        <taxon>Sphingomonadales</taxon>
        <taxon>Sphingomonadaceae</taxon>
        <taxon>Sphingomonas</taxon>
    </lineage>
</organism>
<gene>
    <name evidence="2" type="ORF">SAMN04488241_11164</name>
</gene>
<dbReference type="STRING" id="634430.SAMN04488241_11164"/>
<dbReference type="RefSeq" id="WP_093334208.1">
    <property type="nucleotide sequence ID" value="NZ_FOXP01000011.1"/>
</dbReference>
<accession>A0A1I5UCC1</accession>
<dbReference type="InterPro" id="IPR029060">
    <property type="entry name" value="PIN-like_dom_sf"/>
</dbReference>
<evidence type="ECO:0000313" key="2">
    <source>
        <dbReference type="EMBL" id="SFP92963.1"/>
    </source>
</evidence>
<reference evidence="2 3" key="1">
    <citation type="submission" date="2016-10" db="EMBL/GenBank/DDBJ databases">
        <authorList>
            <person name="de Groot N.N."/>
        </authorList>
    </citation>
    <scope>NUCLEOTIDE SEQUENCE [LARGE SCALE GENOMIC DNA]</scope>
    <source>
        <strain evidence="2 3">CGMCC 1.9113</strain>
    </source>
</reference>
<dbReference type="SUPFAM" id="SSF88723">
    <property type="entry name" value="PIN domain-like"/>
    <property type="match status" value="1"/>
</dbReference>
<sequence>MIGADTNIVLRLVLDDDDRQVDAARRIMAEKRLVVPTTVMLEVGWVLASRYQMPRALLADTLETLMALDGLEIARTDLVGWAIDRFREGADWADMIHLVASSKFDGFLTFDKRLVRDAGYKAPVPIETLS</sequence>
<dbReference type="Proteomes" id="UP000199586">
    <property type="component" value="Unassembled WGS sequence"/>
</dbReference>